<dbReference type="EMBL" id="CP015597">
    <property type="protein sequence ID" value="ANE83469.1"/>
    <property type="molecule type" value="Genomic_DNA"/>
</dbReference>
<dbReference type="KEGG" id="madi:A7U43_28580"/>
<protein>
    <recommendedName>
        <fullName evidence="4">Transcriptional regulator</fullName>
    </recommendedName>
</protein>
<dbReference type="RefSeq" id="WP_068004299.1">
    <property type="nucleotide sequence ID" value="NZ_CP015597.1"/>
</dbReference>
<accession>A0A172UWH5</accession>
<evidence type="ECO:0000313" key="3">
    <source>
        <dbReference type="Proteomes" id="UP000077143"/>
    </source>
</evidence>
<feature type="region of interest" description="Disordered" evidence="1">
    <location>
        <begin position="527"/>
        <end position="571"/>
    </location>
</feature>
<geneLocation type="plasmid" evidence="3">
    <name>pmyc1</name>
</geneLocation>
<keyword evidence="2" id="KW-0614">Plasmid</keyword>
<organism evidence="2 3">
    <name type="scientific">Mycobacterium adipatum</name>
    <dbReference type="NCBI Taxonomy" id="1682113"/>
    <lineage>
        <taxon>Bacteria</taxon>
        <taxon>Bacillati</taxon>
        <taxon>Actinomycetota</taxon>
        <taxon>Actinomycetes</taxon>
        <taxon>Mycobacteriales</taxon>
        <taxon>Mycobacteriaceae</taxon>
        <taxon>Mycobacterium</taxon>
    </lineage>
</organism>
<evidence type="ECO:0000313" key="2">
    <source>
        <dbReference type="EMBL" id="ANE83469.1"/>
    </source>
</evidence>
<feature type="compositionally biased region" description="Acidic residues" evidence="1">
    <location>
        <begin position="527"/>
        <end position="541"/>
    </location>
</feature>
<evidence type="ECO:0008006" key="4">
    <source>
        <dbReference type="Google" id="ProtNLM"/>
    </source>
</evidence>
<sequence>MTGPGVERHVVTITAAGSFNVGGDRLTGPVDEVDKLEKLIDWAHKRGGLRPVPIDGEGGPEPARVWLVGEACALLAGAPAAADVEIADQIGQALAPLVTRGWELSARPTRTLMLSRGHGAQRICVEVLAEPQPWLAAGQQAVTEDSAELGRRLQQWFTALGVLPAAGAAASGAVLSDHIMRARTGRRGAVVTAAGALPAWVQPEVEIQPTWCASSAEVEKQFVRSDELVCLTQQCPQLASAGMLTLGHGQPQSLEAAAAARSAAEPKRPFGLWRATLPAGDGLNLPDMLPLPHPQMRPDHAVQAWLTTEDLDGLTKDIRDGGAGLSIEQLAVDEAIVWPQQGRVLEAWATRLREARETFRDESALQYLVESAAAEYLTALANPDLWNEDAWRHHFQPAWTAAIAAHTRFRGRRAAMRISREYRSWPVYIRGVDMLYTPGRDDTTGAPIDLADTHARLGRLTVTRRVELTDKTVLAVLLAESTSEVAAALTGALGMIEDATEPSPPADDAGAAAPEPAAVADVLPTEEEPATAAAGDDEPPADEQREEPAARSKRPAAEAVEQAPPEGGVPAAVLHTDGLWLPDGSHIEFDEPLVHVGQVAELAYTHHIGYQLTAKFAEPGQIWITEDACAAFGIDVGAISRRDRAKSLRQLTEGIDFVALAVAEGWSLGGAGEDPTAHRLGTWTRVYREDKRGVMIALVPGMGAGPDEMPVLADDPTPAQLARRLQLLADALRFPWKINAGVTAVDLMLQTRTKKWSPQEWRTVVFAPSTTTPPFGIGDVESDFDWSRPPTEAESQRRYLHAYDRGGSYVAGIAGLELPIGSPTHHPEGAEFDAKKPGYWLAEIPEASDWRMPYVLNPRGIQFTGPKWVTTPTMERAIALGYRPEILEAWTWPQHGRVLLGWYERFRDASSSLDIDDPDAQAARNQAKVIRTHGIGIIGSDEHLKGKTAYSPERRLHVLAKAKANIVYRLQQIGEKSGQWPLAVATDTVLYASDDPDPVTAWPGDPSTFGRGFGQYKPEGSALMADHLDYLNGRDYRGKRDLIPAAEWATGGANDDGST</sequence>
<feature type="compositionally biased region" description="Low complexity" evidence="1">
    <location>
        <begin position="557"/>
        <end position="566"/>
    </location>
</feature>
<reference evidence="2 3" key="1">
    <citation type="submission" date="2016-05" db="EMBL/GenBank/DDBJ databases">
        <title>Complete genome sequence of a phthalic acid esters degrading Mycobacterium sp. YC-RL4.</title>
        <authorList>
            <person name="Ren L."/>
            <person name="Fan S."/>
            <person name="Ruth N."/>
            <person name="Jia Y."/>
            <person name="Wang J."/>
            <person name="Qiao C."/>
        </authorList>
    </citation>
    <scope>NUCLEOTIDE SEQUENCE [LARGE SCALE GENOMIC DNA]</scope>
    <source>
        <strain evidence="2 3">YC-RL4</strain>
        <plasmid evidence="3">pmyc1</plasmid>
    </source>
</reference>
<evidence type="ECO:0000256" key="1">
    <source>
        <dbReference type="SAM" id="MobiDB-lite"/>
    </source>
</evidence>
<dbReference type="OrthoDB" id="4480369at2"/>
<proteinExistence type="predicted"/>
<dbReference type="AlphaFoldDB" id="A0A172UWH5"/>
<name>A0A172UWH5_9MYCO</name>
<keyword evidence="3" id="KW-1185">Reference proteome</keyword>
<gene>
    <name evidence="2" type="ORF">A7U43_28580</name>
</gene>
<dbReference type="Proteomes" id="UP000077143">
    <property type="component" value="Plasmid pMYC1"/>
</dbReference>